<dbReference type="VEuPathDB" id="FungiDB:CIHG_06412"/>
<dbReference type="Proteomes" id="UP000054563">
    <property type="component" value="Unassembled WGS sequence"/>
</dbReference>
<dbReference type="EMBL" id="DS017007">
    <property type="protein sequence ID" value="KMU88744.1"/>
    <property type="molecule type" value="Genomic_DNA"/>
</dbReference>
<reference evidence="2" key="1">
    <citation type="journal article" date="2010" name="Genome Res.">
        <title>Population genomic sequencing of Coccidioides fungi reveals recent hybridization and transposon control.</title>
        <authorList>
            <person name="Neafsey D.E."/>
            <person name="Barker B.M."/>
            <person name="Sharpton T.J."/>
            <person name="Stajich J.E."/>
            <person name="Park D.J."/>
            <person name="Whiston E."/>
            <person name="Hung C.-Y."/>
            <person name="McMahan C."/>
            <person name="White J."/>
            <person name="Sykes S."/>
            <person name="Heiman D."/>
            <person name="Young S."/>
            <person name="Zeng Q."/>
            <person name="Abouelleil A."/>
            <person name="Aftuck L."/>
            <person name="Bessette D."/>
            <person name="Brown A."/>
            <person name="FitzGerald M."/>
            <person name="Lui A."/>
            <person name="Macdonald J.P."/>
            <person name="Priest M."/>
            <person name="Orbach M.J."/>
            <person name="Galgiani J.N."/>
            <person name="Kirkland T.N."/>
            <person name="Cole G.T."/>
            <person name="Birren B.W."/>
            <person name="Henn M.R."/>
            <person name="Taylor J.W."/>
            <person name="Rounsley S.D."/>
        </authorList>
    </citation>
    <scope>NUCLEOTIDE SEQUENCE [LARGE SCALE GENOMIC DNA]</scope>
    <source>
        <strain evidence="2">H538.4</strain>
    </source>
</reference>
<name>A0A0J8RX76_COCIT</name>
<evidence type="ECO:0000313" key="2">
    <source>
        <dbReference type="Proteomes" id="UP000054563"/>
    </source>
</evidence>
<accession>A0A0J8RX76</accession>
<organism evidence="1 2">
    <name type="scientific">Coccidioides immitis H538.4</name>
    <dbReference type="NCBI Taxonomy" id="396776"/>
    <lineage>
        <taxon>Eukaryota</taxon>
        <taxon>Fungi</taxon>
        <taxon>Dikarya</taxon>
        <taxon>Ascomycota</taxon>
        <taxon>Pezizomycotina</taxon>
        <taxon>Eurotiomycetes</taxon>
        <taxon>Eurotiomycetidae</taxon>
        <taxon>Onygenales</taxon>
        <taxon>Onygenaceae</taxon>
        <taxon>Coccidioides</taxon>
    </lineage>
</organism>
<sequence length="106" mass="11893">MDVERRVYHEMLENILGRQSTRDTDALPIDEPGGEDITGRKIDYNICKCAGANHLLTDRNRSTWFCVLKSLADAPQPYVHESYYTPGTVYASIRASESGTGSIRAR</sequence>
<dbReference type="AlphaFoldDB" id="A0A0J8RX76"/>
<protein>
    <submittedName>
        <fullName evidence="1">Uncharacterized protein</fullName>
    </submittedName>
</protein>
<proteinExistence type="predicted"/>
<gene>
    <name evidence="1" type="ORF">CIHG_06412</name>
</gene>
<evidence type="ECO:0000313" key="1">
    <source>
        <dbReference type="EMBL" id="KMU88744.1"/>
    </source>
</evidence>